<feature type="compositionally biased region" description="Basic and acidic residues" evidence="1">
    <location>
        <begin position="29"/>
        <end position="41"/>
    </location>
</feature>
<comment type="caution">
    <text evidence="2">The sequence shown here is derived from an EMBL/GenBank/DDBJ whole genome shotgun (WGS) entry which is preliminary data.</text>
</comment>
<evidence type="ECO:0000313" key="3">
    <source>
        <dbReference type="Proteomes" id="UP001180840"/>
    </source>
</evidence>
<reference evidence="2" key="1">
    <citation type="submission" date="2023-07" db="EMBL/GenBank/DDBJ databases">
        <title>Sequencing the genomes of 1000 actinobacteria strains.</title>
        <authorList>
            <person name="Klenk H.-P."/>
        </authorList>
    </citation>
    <scope>NUCLEOTIDE SEQUENCE</scope>
    <source>
        <strain evidence="2">DSM 107476</strain>
    </source>
</reference>
<organism evidence="2 3">
    <name type="scientific">Corynebacterium guangdongense</name>
    <dbReference type="NCBI Taxonomy" id="1783348"/>
    <lineage>
        <taxon>Bacteria</taxon>
        <taxon>Bacillati</taxon>
        <taxon>Actinomycetota</taxon>
        <taxon>Actinomycetes</taxon>
        <taxon>Mycobacteriales</taxon>
        <taxon>Corynebacteriaceae</taxon>
        <taxon>Corynebacterium</taxon>
    </lineage>
</organism>
<evidence type="ECO:0000256" key="1">
    <source>
        <dbReference type="SAM" id="MobiDB-lite"/>
    </source>
</evidence>
<evidence type="ECO:0000313" key="2">
    <source>
        <dbReference type="EMBL" id="MDR7330468.1"/>
    </source>
</evidence>
<dbReference type="EMBL" id="JAVDXZ010000001">
    <property type="protein sequence ID" value="MDR7330468.1"/>
    <property type="molecule type" value="Genomic_DNA"/>
</dbReference>
<name>A0ABU2A311_9CORY</name>
<gene>
    <name evidence="2" type="ORF">J2S39_002144</name>
</gene>
<sequence length="78" mass="9008">MGGSAPTLAEADALDVEYRADKRARRQAKVRERQAREARRESARRRAAKAVEKLDRRADAALGNARGLRDRIIHWWRK</sequence>
<keyword evidence="3" id="KW-1185">Reference proteome</keyword>
<feature type="region of interest" description="Disordered" evidence="1">
    <location>
        <begin position="25"/>
        <end position="45"/>
    </location>
</feature>
<protein>
    <submittedName>
        <fullName evidence="2">Uncharacterized protein</fullName>
    </submittedName>
</protein>
<dbReference type="Proteomes" id="UP001180840">
    <property type="component" value="Unassembled WGS sequence"/>
</dbReference>
<accession>A0ABU2A311</accession>
<proteinExistence type="predicted"/>